<name>A0A413VS21_9BACE</name>
<protein>
    <submittedName>
        <fullName evidence="1">Uncharacterized protein</fullName>
    </submittedName>
</protein>
<dbReference type="EMBL" id="QSGO01000004">
    <property type="protein sequence ID" value="RHB36349.1"/>
    <property type="molecule type" value="Genomic_DNA"/>
</dbReference>
<comment type="caution">
    <text evidence="1">The sequence shown here is derived from an EMBL/GenBank/DDBJ whole genome shotgun (WGS) entry which is preliminary data.</text>
</comment>
<gene>
    <name evidence="1" type="ORF">DW888_06835</name>
</gene>
<evidence type="ECO:0000313" key="2">
    <source>
        <dbReference type="Proteomes" id="UP000284379"/>
    </source>
</evidence>
<evidence type="ECO:0000313" key="1">
    <source>
        <dbReference type="EMBL" id="RHB36349.1"/>
    </source>
</evidence>
<reference evidence="1 2" key="1">
    <citation type="submission" date="2018-08" db="EMBL/GenBank/DDBJ databases">
        <title>A genome reference for cultivated species of the human gut microbiota.</title>
        <authorList>
            <person name="Zou Y."/>
            <person name="Xue W."/>
            <person name="Luo G."/>
        </authorList>
    </citation>
    <scope>NUCLEOTIDE SEQUENCE [LARGE SCALE GENOMIC DNA]</scope>
    <source>
        <strain evidence="1 2">AM40-30BH</strain>
    </source>
</reference>
<accession>A0A413VS21</accession>
<dbReference type="Proteomes" id="UP000284379">
    <property type="component" value="Unassembled WGS sequence"/>
</dbReference>
<proteinExistence type="predicted"/>
<sequence length="89" mass="10174">MFGIVLCLSQEGTSLSPVSSLVLDVHVKQYDLCMWDSTTCASHAALHVHLKQCYPPRLPTLLYGIELYQYRRKRLMAMTNAIKFETVQI</sequence>
<organism evidence="1 2">
    <name type="scientific">Bacteroides nordii</name>
    <dbReference type="NCBI Taxonomy" id="291645"/>
    <lineage>
        <taxon>Bacteria</taxon>
        <taxon>Pseudomonadati</taxon>
        <taxon>Bacteroidota</taxon>
        <taxon>Bacteroidia</taxon>
        <taxon>Bacteroidales</taxon>
        <taxon>Bacteroidaceae</taxon>
        <taxon>Bacteroides</taxon>
    </lineage>
</organism>
<dbReference type="AlphaFoldDB" id="A0A413VS21"/>